<organism evidence="2 3">
    <name type="scientific">Dictyobacter formicarum</name>
    <dbReference type="NCBI Taxonomy" id="2778368"/>
    <lineage>
        <taxon>Bacteria</taxon>
        <taxon>Bacillati</taxon>
        <taxon>Chloroflexota</taxon>
        <taxon>Ktedonobacteria</taxon>
        <taxon>Ktedonobacterales</taxon>
        <taxon>Dictyobacteraceae</taxon>
        <taxon>Dictyobacter</taxon>
    </lineage>
</organism>
<evidence type="ECO:0000313" key="2">
    <source>
        <dbReference type="EMBL" id="GHO82499.1"/>
    </source>
</evidence>
<proteinExistence type="predicted"/>
<name>A0ABQ3V952_9CHLR</name>
<evidence type="ECO:0000256" key="1">
    <source>
        <dbReference type="SAM" id="MobiDB-lite"/>
    </source>
</evidence>
<sequence length="147" mass="15762">MQTATVVGEAYGIHRTTLAQAAKAGVLGSSAYRSGDAWLIKTDHPDFWAWLRGHEYHPCVKGYRKQQAAQAAHQGLLLEQEGDEATTERLGQDPDAPSPGGDVLEDGMRRVEQTAGLETADLAPPVSTDGEDLSVMDVSAVCQRNGM</sequence>
<accession>A0ABQ3V952</accession>
<gene>
    <name evidence="2" type="ORF">KSZ_05050</name>
</gene>
<protein>
    <submittedName>
        <fullName evidence="2">Uncharacterized protein</fullName>
    </submittedName>
</protein>
<reference evidence="2 3" key="1">
    <citation type="journal article" date="2021" name="Int. J. Syst. Evol. Microbiol.">
        <title>Reticulibacter mediterranei gen. nov., sp. nov., within the new family Reticulibacteraceae fam. nov., and Ktedonospora formicarum gen. nov., sp. nov., Ktedonobacter robiniae sp. nov., Dictyobacter formicarum sp. nov. and Dictyobacter arantiisoli sp. nov., belonging to the class Ktedonobacteria.</title>
        <authorList>
            <person name="Yabe S."/>
            <person name="Zheng Y."/>
            <person name="Wang C.M."/>
            <person name="Sakai Y."/>
            <person name="Abe K."/>
            <person name="Yokota A."/>
            <person name="Donadio S."/>
            <person name="Cavaletti L."/>
            <person name="Monciardini P."/>
        </authorList>
    </citation>
    <scope>NUCLEOTIDE SEQUENCE [LARGE SCALE GENOMIC DNA]</scope>
    <source>
        <strain evidence="2 3">SOSP1-9</strain>
    </source>
</reference>
<dbReference type="EMBL" id="BNJJ01000002">
    <property type="protein sequence ID" value="GHO82499.1"/>
    <property type="molecule type" value="Genomic_DNA"/>
</dbReference>
<comment type="caution">
    <text evidence="2">The sequence shown here is derived from an EMBL/GenBank/DDBJ whole genome shotgun (WGS) entry which is preliminary data.</text>
</comment>
<evidence type="ECO:0000313" key="3">
    <source>
        <dbReference type="Proteomes" id="UP000635565"/>
    </source>
</evidence>
<feature type="region of interest" description="Disordered" evidence="1">
    <location>
        <begin position="71"/>
        <end position="110"/>
    </location>
</feature>
<keyword evidence="3" id="KW-1185">Reference proteome</keyword>
<dbReference type="Proteomes" id="UP000635565">
    <property type="component" value="Unassembled WGS sequence"/>
</dbReference>